<dbReference type="InterPro" id="IPR020845">
    <property type="entry name" value="AMP-binding_CS"/>
</dbReference>
<dbReference type="AlphaFoldDB" id="A0A511MZX6"/>
<reference evidence="3 4" key="1">
    <citation type="submission" date="2019-07" db="EMBL/GenBank/DDBJ databases">
        <title>Whole genome shotgun sequence of Deinococcus cellulosilyticus NBRC 106333.</title>
        <authorList>
            <person name="Hosoyama A."/>
            <person name="Uohara A."/>
            <person name="Ohji S."/>
            <person name="Ichikawa N."/>
        </authorList>
    </citation>
    <scope>NUCLEOTIDE SEQUENCE [LARGE SCALE GENOMIC DNA]</scope>
    <source>
        <strain evidence="3 4">NBRC 106333</strain>
    </source>
</reference>
<evidence type="ECO:0000313" key="4">
    <source>
        <dbReference type="Proteomes" id="UP000321306"/>
    </source>
</evidence>
<dbReference type="InterPro" id="IPR036736">
    <property type="entry name" value="ACP-like_sf"/>
</dbReference>
<dbReference type="RefSeq" id="WP_146883958.1">
    <property type="nucleotide sequence ID" value="NZ_BJXB01000006.1"/>
</dbReference>
<dbReference type="PROSITE" id="PS00455">
    <property type="entry name" value="AMP_BINDING"/>
    <property type="match status" value="1"/>
</dbReference>
<protein>
    <submittedName>
        <fullName evidence="3">Uncharacterized protein</fullName>
    </submittedName>
</protein>
<feature type="domain" description="Carrier" evidence="2">
    <location>
        <begin position="445"/>
        <end position="497"/>
    </location>
</feature>
<evidence type="ECO:0000313" key="3">
    <source>
        <dbReference type="EMBL" id="GEM46143.1"/>
    </source>
</evidence>
<evidence type="ECO:0000259" key="2">
    <source>
        <dbReference type="Pfam" id="PF00550"/>
    </source>
</evidence>
<evidence type="ECO:0000259" key="1">
    <source>
        <dbReference type="Pfam" id="PF00501"/>
    </source>
</evidence>
<dbReference type="Pfam" id="PF00550">
    <property type="entry name" value="PP-binding"/>
    <property type="match status" value="1"/>
</dbReference>
<dbReference type="SUPFAM" id="SSF47336">
    <property type="entry name" value="ACP-like"/>
    <property type="match status" value="1"/>
</dbReference>
<dbReference type="EMBL" id="BJXB01000006">
    <property type="protein sequence ID" value="GEM46143.1"/>
    <property type="molecule type" value="Genomic_DNA"/>
</dbReference>
<accession>A0A511MZX6</accession>
<keyword evidence="4" id="KW-1185">Reference proteome</keyword>
<dbReference type="InterPro" id="IPR000873">
    <property type="entry name" value="AMP-dep_synth/lig_dom"/>
</dbReference>
<feature type="domain" description="AMP-dependent synthetase/ligase" evidence="1">
    <location>
        <begin position="97"/>
        <end position="289"/>
    </location>
</feature>
<comment type="caution">
    <text evidence="3">The sequence shown here is derived from an EMBL/GenBank/DDBJ whole genome shotgun (WGS) entry which is preliminary data.</text>
</comment>
<gene>
    <name evidence="3" type="ORF">DC3_17780</name>
</gene>
<proteinExistence type="predicted"/>
<dbReference type="InterPro" id="IPR042099">
    <property type="entry name" value="ANL_N_sf"/>
</dbReference>
<dbReference type="Pfam" id="PF00501">
    <property type="entry name" value="AMP-binding"/>
    <property type="match status" value="1"/>
</dbReference>
<dbReference type="SUPFAM" id="SSF56801">
    <property type="entry name" value="Acetyl-CoA synthetase-like"/>
    <property type="match status" value="1"/>
</dbReference>
<sequence>MSVQSNPSTIDIQQSAFYIQHHLTIAGFRRQLQGLPAGALVQVQAHKSHQLVCLLLALYDCRLPFVLSDPEAFSVPSVVHSVIRLQDEHIGIEHNPQHNGFLEADLMYLVRTSGSTGQPKHVLVSRTAYTSLLNKLQRFLVQQGIQIEQQVSCVNVAFGYFMFDLALQILCAPRTLFLDTPAALPEAWDHLKSGNWHLSITPSTLLDHPFHQLEGCRLWLSGEPIGPAVAHCIETRQLLRHHRMWVSFATTETGGQISLGELQAGQELVGACGTLLPGVTLELHEDHTMVRTDSLFSGYLLPDGQVQVPAGGFICPDVLTFQQNQLYFLGRNDGTQKRHGLFTNHDQREQGLLRGLEQYPMFAHRRTIADATYLVAVALVPAEEQAGVYRWIQQQPHLQPDALFLVEGLFRNNNHKAVDPISHFQNQAPLSLQAFLQVACACLLVPDMDPSQGLLDVGADSLRVLILARLLSDVYGKPIDFLTLVEHPTFKDLHHHLSHSSF</sequence>
<name>A0A511MZX6_DEIC1</name>
<organism evidence="3 4">
    <name type="scientific">Deinococcus cellulosilyticus (strain DSM 18568 / NBRC 106333 / KACC 11606 / 5516J-15)</name>
    <dbReference type="NCBI Taxonomy" id="1223518"/>
    <lineage>
        <taxon>Bacteria</taxon>
        <taxon>Thermotogati</taxon>
        <taxon>Deinococcota</taxon>
        <taxon>Deinococci</taxon>
        <taxon>Deinococcales</taxon>
        <taxon>Deinococcaceae</taxon>
        <taxon>Deinococcus</taxon>
    </lineage>
</organism>
<dbReference type="Proteomes" id="UP000321306">
    <property type="component" value="Unassembled WGS sequence"/>
</dbReference>
<dbReference type="Gene3D" id="3.40.50.12780">
    <property type="entry name" value="N-terminal domain of ligase-like"/>
    <property type="match status" value="1"/>
</dbReference>
<dbReference type="OrthoDB" id="9803968at2"/>
<dbReference type="InterPro" id="IPR009081">
    <property type="entry name" value="PP-bd_ACP"/>
</dbReference>
<dbReference type="Gene3D" id="1.10.1200.10">
    <property type="entry name" value="ACP-like"/>
    <property type="match status" value="1"/>
</dbReference>